<gene>
    <name evidence="1" type="ORF">OCU04_011724</name>
</gene>
<name>A0A9X0AAQ9_9HELO</name>
<accession>A0A9X0AAQ9</accession>
<dbReference type="Proteomes" id="UP001152300">
    <property type="component" value="Unassembled WGS sequence"/>
</dbReference>
<comment type="caution">
    <text evidence="1">The sequence shown here is derived from an EMBL/GenBank/DDBJ whole genome shotgun (WGS) entry which is preliminary data.</text>
</comment>
<evidence type="ECO:0000313" key="1">
    <source>
        <dbReference type="EMBL" id="KAJ8058733.1"/>
    </source>
</evidence>
<evidence type="ECO:0000313" key="2">
    <source>
        <dbReference type="Proteomes" id="UP001152300"/>
    </source>
</evidence>
<dbReference type="EMBL" id="JAPEIS010000015">
    <property type="protein sequence ID" value="KAJ8058733.1"/>
    <property type="molecule type" value="Genomic_DNA"/>
</dbReference>
<sequence length="189" mass="21504">MSSRLHLSSQPSSPEEFATAVASDTAIWYRYLISLYEFSIRMETEVTDLQSAIQKLTLDLQVEKTKEENDRLITHLIQFHPVPVAPPVSIPTDLTDSSLLTPVTTPIVASVLSKSQLSKKVSDPASFDGTKIDFDRFVDQIQNKILTRFAAMQIRLYNIKGQFIKLADYKDLLQILERVYRNQNKRAEA</sequence>
<keyword evidence="2" id="KW-1185">Reference proteome</keyword>
<protein>
    <submittedName>
        <fullName evidence="1">Uncharacterized protein</fullName>
    </submittedName>
</protein>
<reference evidence="1" key="1">
    <citation type="submission" date="2022-11" db="EMBL/GenBank/DDBJ databases">
        <title>Genome Resource of Sclerotinia nivalis Strain SnTB1, a Plant Pathogen Isolated from American Ginseng.</title>
        <authorList>
            <person name="Fan S."/>
        </authorList>
    </citation>
    <scope>NUCLEOTIDE SEQUENCE</scope>
    <source>
        <strain evidence="1">SnTB1</strain>
    </source>
</reference>
<dbReference type="AlphaFoldDB" id="A0A9X0AAQ9"/>
<organism evidence="1 2">
    <name type="scientific">Sclerotinia nivalis</name>
    <dbReference type="NCBI Taxonomy" id="352851"/>
    <lineage>
        <taxon>Eukaryota</taxon>
        <taxon>Fungi</taxon>
        <taxon>Dikarya</taxon>
        <taxon>Ascomycota</taxon>
        <taxon>Pezizomycotina</taxon>
        <taxon>Leotiomycetes</taxon>
        <taxon>Helotiales</taxon>
        <taxon>Sclerotiniaceae</taxon>
        <taxon>Sclerotinia</taxon>
    </lineage>
</organism>
<proteinExistence type="predicted"/>